<sequence>MAAKDSCLGSKRKKQRWMAHRKTMCDEDDQWIH</sequence>
<dbReference type="EMBL" id="BKCJ010588199">
    <property type="protein sequence ID" value="GFB26325.1"/>
    <property type="molecule type" value="Genomic_DNA"/>
</dbReference>
<dbReference type="AlphaFoldDB" id="A0A699L9N6"/>
<feature type="non-terminal residue" evidence="1">
    <location>
        <position position="33"/>
    </location>
</feature>
<proteinExistence type="predicted"/>
<comment type="caution">
    <text evidence="1">The sequence shown here is derived from an EMBL/GenBank/DDBJ whole genome shotgun (WGS) entry which is preliminary data.</text>
</comment>
<reference evidence="1" key="1">
    <citation type="journal article" date="2019" name="Sci. Rep.">
        <title>Draft genome of Tanacetum cinerariifolium, the natural source of mosquito coil.</title>
        <authorList>
            <person name="Yamashiro T."/>
            <person name="Shiraishi A."/>
            <person name="Satake H."/>
            <person name="Nakayama K."/>
        </authorList>
    </citation>
    <scope>NUCLEOTIDE SEQUENCE</scope>
</reference>
<gene>
    <name evidence="1" type="ORF">Tci_698296</name>
</gene>
<name>A0A699L9N6_TANCI</name>
<organism evidence="1">
    <name type="scientific">Tanacetum cinerariifolium</name>
    <name type="common">Dalmatian daisy</name>
    <name type="synonym">Chrysanthemum cinerariifolium</name>
    <dbReference type="NCBI Taxonomy" id="118510"/>
    <lineage>
        <taxon>Eukaryota</taxon>
        <taxon>Viridiplantae</taxon>
        <taxon>Streptophyta</taxon>
        <taxon>Embryophyta</taxon>
        <taxon>Tracheophyta</taxon>
        <taxon>Spermatophyta</taxon>
        <taxon>Magnoliopsida</taxon>
        <taxon>eudicotyledons</taxon>
        <taxon>Gunneridae</taxon>
        <taxon>Pentapetalae</taxon>
        <taxon>asterids</taxon>
        <taxon>campanulids</taxon>
        <taxon>Asterales</taxon>
        <taxon>Asteraceae</taxon>
        <taxon>Asteroideae</taxon>
        <taxon>Anthemideae</taxon>
        <taxon>Anthemidinae</taxon>
        <taxon>Tanacetum</taxon>
    </lineage>
</organism>
<evidence type="ECO:0000313" key="1">
    <source>
        <dbReference type="EMBL" id="GFB26325.1"/>
    </source>
</evidence>
<protein>
    <submittedName>
        <fullName evidence="1">Uncharacterized protein</fullName>
    </submittedName>
</protein>
<accession>A0A699L9N6</accession>